<feature type="non-terminal residue" evidence="2">
    <location>
        <position position="67"/>
    </location>
</feature>
<dbReference type="GO" id="GO:0008482">
    <property type="term" value="F:sulfite oxidase activity"/>
    <property type="evidence" value="ECO:0007669"/>
    <property type="project" value="TreeGrafter"/>
</dbReference>
<dbReference type="PANTHER" id="PTHR19372:SF7">
    <property type="entry name" value="SULFITE OXIDASE, MITOCHONDRIAL"/>
    <property type="match status" value="1"/>
</dbReference>
<dbReference type="AlphaFoldDB" id="A0A165ETR7"/>
<keyword evidence="3" id="KW-1185">Reference proteome</keyword>
<accession>A0A165ETR7</accession>
<dbReference type="InParanoid" id="A0A165ETR7"/>
<evidence type="ECO:0000259" key="1">
    <source>
        <dbReference type="Pfam" id="PF00174"/>
    </source>
</evidence>
<dbReference type="InterPro" id="IPR036374">
    <property type="entry name" value="OxRdtase_Mopterin-bd_sf"/>
</dbReference>
<feature type="domain" description="Oxidoreductase molybdopterin-binding" evidence="1">
    <location>
        <begin position="2"/>
        <end position="43"/>
    </location>
</feature>
<dbReference type="Gene3D" id="3.90.420.10">
    <property type="entry name" value="Oxidoreductase, molybdopterin-binding domain"/>
    <property type="match status" value="1"/>
</dbReference>
<dbReference type="OrthoDB" id="10051395at2759"/>
<organism evidence="2 3">
    <name type="scientific">Laetiporus sulphureus 93-53</name>
    <dbReference type="NCBI Taxonomy" id="1314785"/>
    <lineage>
        <taxon>Eukaryota</taxon>
        <taxon>Fungi</taxon>
        <taxon>Dikarya</taxon>
        <taxon>Basidiomycota</taxon>
        <taxon>Agaricomycotina</taxon>
        <taxon>Agaricomycetes</taxon>
        <taxon>Polyporales</taxon>
        <taxon>Laetiporus</taxon>
    </lineage>
</organism>
<dbReference type="Pfam" id="PF00174">
    <property type="entry name" value="Oxidored_molyb"/>
    <property type="match status" value="1"/>
</dbReference>
<evidence type="ECO:0000313" key="2">
    <source>
        <dbReference type="EMBL" id="KZT07742.1"/>
    </source>
</evidence>
<dbReference type="PANTHER" id="PTHR19372">
    <property type="entry name" value="SULFITE REDUCTASE"/>
    <property type="match status" value="1"/>
</dbReference>
<dbReference type="InterPro" id="IPR000572">
    <property type="entry name" value="OxRdtase_Mopterin-bd_dom"/>
</dbReference>
<dbReference type="GO" id="GO:0006790">
    <property type="term" value="P:sulfur compound metabolic process"/>
    <property type="evidence" value="ECO:0007669"/>
    <property type="project" value="TreeGrafter"/>
</dbReference>
<sequence length="67" mass="7480">MDCHPLTPGQGYPAPTVVCGYTGTRWAKWVAQITVRERQSENIYQQKDTKVLSAKVCLITALIKPDC</sequence>
<dbReference type="GO" id="GO:0043546">
    <property type="term" value="F:molybdopterin cofactor binding"/>
    <property type="evidence" value="ECO:0007669"/>
    <property type="project" value="TreeGrafter"/>
</dbReference>
<evidence type="ECO:0000313" key="3">
    <source>
        <dbReference type="Proteomes" id="UP000076871"/>
    </source>
</evidence>
<dbReference type="GO" id="GO:0020037">
    <property type="term" value="F:heme binding"/>
    <property type="evidence" value="ECO:0007669"/>
    <property type="project" value="TreeGrafter"/>
</dbReference>
<dbReference type="Proteomes" id="UP000076871">
    <property type="component" value="Unassembled WGS sequence"/>
</dbReference>
<dbReference type="SUPFAM" id="SSF56524">
    <property type="entry name" value="Oxidoreductase molybdopterin-binding domain"/>
    <property type="match status" value="1"/>
</dbReference>
<name>A0A165ETR7_9APHY</name>
<dbReference type="RefSeq" id="XP_040765482.1">
    <property type="nucleotide sequence ID" value="XM_040908682.1"/>
</dbReference>
<dbReference type="EMBL" id="KV427618">
    <property type="protein sequence ID" value="KZT07742.1"/>
    <property type="molecule type" value="Genomic_DNA"/>
</dbReference>
<protein>
    <recommendedName>
        <fullName evidence="1">Oxidoreductase molybdopterin-binding domain-containing protein</fullName>
    </recommendedName>
</protein>
<dbReference type="GeneID" id="63825711"/>
<proteinExistence type="predicted"/>
<dbReference type="STRING" id="1314785.A0A165ETR7"/>
<reference evidence="2 3" key="1">
    <citation type="journal article" date="2016" name="Mol. Biol. Evol.">
        <title>Comparative Genomics of Early-Diverging Mushroom-Forming Fungi Provides Insights into the Origins of Lignocellulose Decay Capabilities.</title>
        <authorList>
            <person name="Nagy L.G."/>
            <person name="Riley R."/>
            <person name="Tritt A."/>
            <person name="Adam C."/>
            <person name="Daum C."/>
            <person name="Floudas D."/>
            <person name="Sun H."/>
            <person name="Yadav J.S."/>
            <person name="Pangilinan J."/>
            <person name="Larsson K.H."/>
            <person name="Matsuura K."/>
            <person name="Barry K."/>
            <person name="Labutti K."/>
            <person name="Kuo R."/>
            <person name="Ohm R.A."/>
            <person name="Bhattacharya S.S."/>
            <person name="Shirouzu T."/>
            <person name="Yoshinaga Y."/>
            <person name="Martin F.M."/>
            <person name="Grigoriev I.V."/>
            <person name="Hibbett D.S."/>
        </authorList>
    </citation>
    <scope>NUCLEOTIDE SEQUENCE [LARGE SCALE GENOMIC DNA]</scope>
    <source>
        <strain evidence="2 3">93-53</strain>
    </source>
</reference>
<gene>
    <name evidence="2" type="ORF">LAESUDRAFT_724736</name>
</gene>